<keyword evidence="6" id="KW-0472">Membrane</keyword>
<keyword evidence="3" id="KW-0238">DNA-binding</keyword>
<comment type="subcellular location">
    <subcellularLocation>
        <location evidence="1">Nucleus</location>
    </subcellularLocation>
</comment>
<keyword evidence="4" id="KW-0804">Transcription</keyword>
<sequence>MNRKEKRIHIFGLMFKVGFGIGRLFLFSRLLISERLTFLFSKKLQKTDVDSISFLFVLFQKPSKTYVPSLIGKEVIILEMDGMDSMHVWCFKFMEFDEEQELQLGDYIMLY</sequence>
<name>A0A9R1W9C0_LACSA</name>
<keyword evidence="2" id="KW-0805">Transcription regulation</keyword>
<proteinExistence type="predicted"/>
<evidence type="ECO:0000256" key="2">
    <source>
        <dbReference type="ARBA" id="ARBA00023015"/>
    </source>
</evidence>
<accession>A0A9R1W9C0</accession>
<dbReference type="GO" id="GO:0003677">
    <property type="term" value="F:DNA binding"/>
    <property type="evidence" value="ECO:0007669"/>
    <property type="project" value="UniProtKB-KW"/>
</dbReference>
<keyword evidence="6" id="KW-0812">Transmembrane</keyword>
<dbReference type="Gene3D" id="2.40.330.10">
    <property type="entry name" value="DNA-binding pseudobarrel domain"/>
    <property type="match status" value="1"/>
</dbReference>
<reference evidence="7 8" key="1">
    <citation type="journal article" date="2017" name="Nat. Commun.">
        <title>Genome assembly with in vitro proximity ligation data and whole-genome triplication in lettuce.</title>
        <authorList>
            <person name="Reyes-Chin-Wo S."/>
            <person name="Wang Z."/>
            <person name="Yang X."/>
            <person name="Kozik A."/>
            <person name="Arikit S."/>
            <person name="Song C."/>
            <person name="Xia L."/>
            <person name="Froenicke L."/>
            <person name="Lavelle D.O."/>
            <person name="Truco M.J."/>
            <person name="Xia R."/>
            <person name="Zhu S."/>
            <person name="Xu C."/>
            <person name="Xu H."/>
            <person name="Xu X."/>
            <person name="Cox K."/>
            <person name="Korf I."/>
            <person name="Meyers B.C."/>
            <person name="Michelmore R.W."/>
        </authorList>
    </citation>
    <scope>NUCLEOTIDE SEQUENCE [LARGE SCALE GENOMIC DNA]</scope>
    <source>
        <strain evidence="8">cv. Salinas</strain>
        <tissue evidence="7">Seedlings</tissue>
    </source>
</reference>
<comment type="caution">
    <text evidence="7">The sequence shown here is derived from an EMBL/GenBank/DDBJ whole genome shotgun (WGS) entry which is preliminary data.</text>
</comment>
<keyword evidence="8" id="KW-1185">Reference proteome</keyword>
<dbReference type="AlphaFoldDB" id="A0A9R1W9C0"/>
<organism evidence="7 8">
    <name type="scientific">Lactuca sativa</name>
    <name type="common">Garden lettuce</name>
    <dbReference type="NCBI Taxonomy" id="4236"/>
    <lineage>
        <taxon>Eukaryota</taxon>
        <taxon>Viridiplantae</taxon>
        <taxon>Streptophyta</taxon>
        <taxon>Embryophyta</taxon>
        <taxon>Tracheophyta</taxon>
        <taxon>Spermatophyta</taxon>
        <taxon>Magnoliopsida</taxon>
        <taxon>eudicotyledons</taxon>
        <taxon>Gunneridae</taxon>
        <taxon>Pentapetalae</taxon>
        <taxon>asterids</taxon>
        <taxon>campanulids</taxon>
        <taxon>Asterales</taxon>
        <taxon>Asteraceae</taxon>
        <taxon>Cichorioideae</taxon>
        <taxon>Cichorieae</taxon>
        <taxon>Lactucinae</taxon>
        <taxon>Lactuca</taxon>
    </lineage>
</organism>
<evidence type="ECO:0000256" key="5">
    <source>
        <dbReference type="ARBA" id="ARBA00023242"/>
    </source>
</evidence>
<keyword evidence="5" id="KW-0539">Nucleus</keyword>
<evidence type="ECO:0000256" key="3">
    <source>
        <dbReference type="ARBA" id="ARBA00023125"/>
    </source>
</evidence>
<evidence type="ECO:0000256" key="4">
    <source>
        <dbReference type="ARBA" id="ARBA00023163"/>
    </source>
</evidence>
<dbReference type="EMBL" id="NBSK02000003">
    <property type="protein sequence ID" value="KAJ0219588.1"/>
    <property type="molecule type" value="Genomic_DNA"/>
</dbReference>
<feature type="transmembrane region" description="Helical" evidence="6">
    <location>
        <begin position="12"/>
        <end position="32"/>
    </location>
</feature>
<protein>
    <submittedName>
        <fullName evidence="7">Uncharacterized protein</fullName>
    </submittedName>
</protein>
<dbReference type="InterPro" id="IPR015300">
    <property type="entry name" value="DNA-bd_pseudobarrel_sf"/>
</dbReference>
<evidence type="ECO:0000256" key="6">
    <source>
        <dbReference type="SAM" id="Phobius"/>
    </source>
</evidence>
<evidence type="ECO:0000256" key="1">
    <source>
        <dbReference type="ARBA" id="ARBA00004123"/>
    </source>
</evidence>
<keyword evidence="6" id="KW-1133">Transmembrane helix</keyword>
<evidence type="ECO:0000313" key="8">
    <source>
        <dbReference type="Proteomes" id="UP000235145"/>
    </source>
</evidence>
<evidence type="ECO:0000313" key="7">
    <source>
        <dbReference type="EMBL" id="KAJ0219588.1"/>
    </source>
</evidence>
<dbReference type="GO" id="GO:0005634">
    <property type="term" value="C:nucleus"/>
    <property type="evidence" value="ECO:0007669"/>
    <property type="project" value="UniProtKB-SubCell"/>
</dbReference>
<gene>
    <name evidence="7" type="ORF">LSAT_V11C300125790</name>
</gene>
<dbReference type="Proteomes" id="UP000235145">
    <property type="component" value="Unassembled WGS sequence"/>
</dbReference>